<keyword evidence="1" id="KW-0175">Coiled coil</keyword>
<dbReference type="EMBL" id="OU963865">
    <property type="protein sequence ID" value="CAH0770371.1"/>
    <property type="molecule type" value="Genomic_DNA"/>
</dbReference>
<dbReference type="Proteomes" id="UP001152759">
    <property type="component" value="Chromosome 4"/>
</dbReference>
<gene>
    <name evidence="3" type="ORF">BEMITA_LOCUS7241</name>
</gene>
<sequence length="485" mass="57273">MQIIDVDEEILKKSSKYPKETLSFRNKKNEEAIERLDLKTIDLQKKLDLVRHHAKKRQQYMQKLADDYQEQLSAKINNTASKRMVPNAKLMSSLENSIHQTEMSRMEAEHLRKKYRNIKSNLINDSVTFESILLKLEESILKQEMEISHLQSINQDAIELRNSTKGGLARQEMNAIQAGKLRERQMKDLRFRVEERKLELEKLERRIFPTGRPTLQDVSEQGQDKDKDQIQNQTSEWLETAFDKLKEATGARECEEVLQRFLTQRETKTQLMYLKDQTEREKSDLEHRRDMMDAELEAYKFAEVKDKQQNEEEMENLKIKTENQVQRRIKLEEELKSKTEQIVEIMKRLFGFCIKLAEFGQKIMLPKECPPSEDSEWLLNTLLEKAEAAIFRSKREPIVIEEQDSEDRAVEYTVMTPEDTMWTLGRPKQAEPQSTQAVKKPGEGEEDQEVPTRAFLKRQAQVIIEAKNRRKGYRINVPKFFTEKF</sequence>
<dbReference type="GO" id="GO:0003341">
    <property type="term" value="P:cilium movement"/>
    <property type="evidence" value="ECO:0007669"/>
    <property type="project" value="InterPro"/>
</dbReference>
<name>A0A9P0G0I0_BEMTA</name>
<reference evidence="3" key="1">
    <citation type="submission" date="2021-12" db="EMBL/GenBank/DDBJ databases">
        <authorList>
            <person name="King R."/>
        </authorList>
    </citation>
    <scope>NUCLEOTIDE SEQUENCE</scope>
</reference>
<dbReference type="AlphaFoldDB" id="A0A9P0G0I0"/>
<protein>
    <submittedName>
        <fullName evidence="3">Uncharacterized protein</fullName>
    </submittedName>
</protein>
<proteinExistence type="predicted"/>
<evidence type="ECO:0000256" key="2">
    <source>
        <dbReference type="SAM" id="MobiDB-lite"/>
    </source>
</evidence>
<dbReference type="InterPro" id="IPR033192">
    <property type="entry name" value="ODAD3"/>
</dbReference>
<dbReference type="GO" id="GO:0036158">
    <property type="term" value="P:outer dynein arm assembly"/>
    <property type="evidence" value="ECO:0007669"/>
    <property type="project" value="InterPro"/>
</dbReference>
<accession>A0A9P0G0I0</accession>
<dbReference type="GO" id="GO:0097542">
    <property type="term" value="C:ciliary tip"/>
    <property type="evidence" value="ECO:0007669"/>
    <property type="project" value="TreeGrafter"/>
</dbReference>
<dbReference type="GO" id="GO:0035253">
    <property type="term" value="C:ciliary rootlet"/>
    <property type="evidence" value="ECO:0007669"/>
    <property type="project" value="TreeGrafter"/>
</dbReference>
<organism evidence="3 4">
    <name type="scientific">Bemisia tabaci</name>
    <name type="common">Sweetpotato whitefly</name>
    <name type="synonym">Aleurodes tabaci</name>
    <dbReference type="NCBI Taxonomy" id="7038"/>
    <lineage>
        <taxon>Eukaryota</taxon>
        <taxon>Metazoa</taxon>
        <taxon>Ecdysozoa</taxon>
        <taxon>Arthropoda</taxon>
        <taxon>Hexapoda</taxon>
        <taxon>Insecta</taxon>
        <taxon>Pterygota</taxon>
        <taxon>Neoptera</taxon>
        <taxon>Paraneoptera</taxon>
        <taxon>Hemiptera</taxon>
        <taxon>Sternorrhyncha</taxon>
        <taxon>Aleyrodoidea</taxon>
        <taxon>Aleyrodidae</taxon>
        <taxon>Aleyrodinae</taxon>
        <taxon>Bemisia</taxon>
    </lineage>
</organism>
<dbReference type="GO" id="GO:0036064">
    <property type="term" value="C:ciliary basal body"/>
    <property type="evidence" value="ECO:0007669"/>
    <property type="project" value="TreeGrafter"/>
</dbReference>
<dbReference type="PANTHER" id="PTHR46518">
    <property type="entry name" value="COILED-COIL DOMAIN-CONTAINING PROTEIN 151"/>
    <property type="match status" value="1"/>
</dbReference>
<feature type="region of interest" description="Disordered" evidence="2">
    <location>
        <begin position="426"/>
        <end position="452"/>
    </location>
</feature>
<evidence type="ECO:0000313" key="3">
    <source>
        <dbReference type="EMBL" id="CAH0770371.1"/>
    </source>
</evidence>
<feature type="coiled-coil region" evidence="1">
    <location>
        <begin position="275"/>
        <end position="348"/>
    </location>
</feature>
<evidence type="ECO:0000313" key="4">
    <source>
        <dbReference type="Proteomes" id="UP001152759"/>
    </source>
</evidence>
<dbReference type="PANTHER" id="PTHR46518:SF1">
    <property type="entry name" value="OUTER DYNEIN ARM-DOCKING COMPLEX SUBUNIT 3"/>
    <property type="match status" value="1"/>
</dbReference>
<evidence type="ECO:0000256" key="1">
    <source>
        <dbReference type="SAM" id="Coils"/>
    </source>
</evidence>
<keyword evidence="4" id="KW-1185">Reference proteome</keyword>